<evidence type="ECO:0000256" key="8">
    <source>
        <dbReference type="SAM" id="Phobius"/>
    </source>
</evidence>
<dbReference type="InterPro" id="IPR023997">
    <property type="entry name" value="TonB-dep_OMP_SusC/RagA_CS"/>
</dbReference>
<feature type="domain" description="TonB-dependent receptor plug" evidence="9">
    <location>
        <begin position="233"/>
        <end position="335"/>
    </location>
</feature>
<dbReference type="InterPro" id="IPR037066">
    <property type="entry name" value="Plug_dom_sf"/>
</dbReference>
<dbReference type="InterPro" id="IPR039426">
    <property type="entry name" value="TonB-dep_rcpt-like"/>
</dbReference>
<evidence type="ECO:0000256" key="7">
    <source>
        <dbReference type="PROSITE-ProRule" id="PRU01360"/>
    </source>
</evidence>
<comment type="subcellular location">
    <subcellularLocation>
        <location evidence="1 7">Cell outer membrane</location>
        <topology evidence="1 7">Multi-pass membrane protein</topology>
    </subcellularLocation>
</comment>
<organism evidence="10 11">
    <name type="scientific">Candidatus Pedobacter colombiensis</name>
    <dbReference type="NCBI Taxonomy" id="3121371"/>
    <lineage>
        <taxon>Bacteria</taxon>
        <taxon>Pseudomonadati</taxon>
        <taxon>Bacteroidota</taxon>
        <taxon>Sphingobacteriia</taxon>
        <taxon>Sphingobacteriales</taxon>
        <taxon>Sphingobacteriaceae</taxon>
        <taxon>Pedobacter</taxon>
    </lineage>
</organism>
<evidence type="ECO:0000259" key="9">
    <source>
        <dbReference type="Pfam" id="PF07715"/>
    </source>
</evidence>
<dbReference type="Gene3D" id="2.40.170.20">
    <property type="entry name" value="TonB-dependent receptor, beta-barrel domain"/>
    <property type="match status" value="1"/>
</dbReference>
<protein>
    <submittedName>
        <fullName evidence="10">SusC/RagA family TonB-linked outer membrane protein</fullName>
    </submittedName>
</protein>
<dbReference type="InterPro" id="IPR012910">
    <property type="entry name" value="Plug_dom"/>
</dbReference>
<name>A0AAJ5W783_9SPHI</name>
<keyword evidence="2 7" id="KW-0813">Transport</keyword>
<dbReference type="EMBL" id="CP119313">
    <property type="protein sequence ID" value="WEK18403.1"/>
    <property type="molecule type" value="Genomic_DNA"/>
</dbReference>
<keyword evidence="3 7" id="KW-1134">Transmembrane beta strand</keyword>
<dbReference type="InterPro" id="IPR036942">
    <property type="entry name" value="Beta-barrel_TonB_sf"/>
</dbReference>
<evidence type="ECO:0000256" key="4">
    <source>
        <dbReference type="ARBA" id="ARBA00022692"/>
    </source>
</evidence>
<proteinExistence type="inferred from homology"/>
<keyword evidence="4 7" id="KW-0812">Transmembrane</keyword>
<reference evidence="10" key="1">
    <citation type="submission" date="2023-03" db="EMBL/GenBank/DDBJ databases">
        <title>Andean soil-derived lignocellulolytic bacterial consortium as a source of novel taxa and putative plastic-active enzymes.</title>
        <authorList>
            <person name="Diaz-Garcia L."/>
            <person name="Chuvochina M."/>
            <person name="Feuerriegel G."/>
            <person name="Bunk B."/>
            <person name="Sproer C."/>
            <person name="Streit W.R."/>
            <person name="Rodriguez L.M."/>
            <person name="Overmann J."/>
            <person name="Jimenez D.J."/>
        </authorList>
    </citation>
    <scope>NUCLEOTIDE SEQUENCE</scope>
    <source>
        <strain evidence="10">MAG 3858</strain>
    </source>
</reference>
<evidence type="ECO:0000256" key="1">
    <source>
        <dbReference type="ARBA" id="ARBA00004571"/>
    </source>
</evidence>
<dbReference type="InterPro" id="IPR008969">
    <property type="entry name" value="CarboxyPept-like_regulatory"/>
</dbReference>
<evidence type="ECO:0000256" key="6">
    <source>
        <dbReference type="ARBA" id="ARBA00023237"/>
    </source>
</evidence>
<dbReference type="Pfam" id="PF07715">
    <property type="entry name" value="Plug"/>
    <property type="match status" value="1"/>
</dbReference>
<dbReference type="Gene3D" id="2.170.130.10">
    <property type="entry name" value="TonB-dependent receptor, plug domain"/>
    <property type="match status" value="1"/>
</dbReference>
<dbReference type="InterPro" id="IPR023996">
    <property type="entry name" value="TonB-dep_OMP_SusC/RagA"/>
</dbReference>
<dbReference type="Proteomes" id="UP001214530">
    <property type="component" value="Chromosome"/>
</dbReference>
<gene>
    <name evidence="10" type="ORF">P0Y49_16560</name>
</gene>
<dbReference type="SUPFAM" id="SSF56935">
    <property type="entry name" value="Porins"/>
    <property type="match status" value="1"/>
</dbReference>
<keyword evidence="5 7" id="KW-0472">Membrane</keyword>
<dbReference type="NCBIfam" id="TIGR04057">
    <property type="entry name" value="SusC_RagA_signa"/>
    <property type="match status" value="1"/>
</dbReference>
<keyword evidence="6 7" id="KW-0998">Cell outer membrane</keyword>
<sequence length="1193" mass="132380">MYKNYINKPDILKWYVYKILLIMRLTIVIIIATMLQVSASTYGQKITYVKKNVTLVELLKVIKIKTGYASSWAESSFDANHTINANFKNATLTEVLDKALEGMPVTYTIINNSTSIGGAIGIRVKNPDINPIVNSITVRGRLVDENNKPLEGAVVKVKGTSNAIATDSNGEFVLKNMTQDAVLIISFLGYETQEIKARENLGTIRMVLSSDKLQEVGIVSTGYQNIPKERLTGSFAQPNKEMFDSRVSTDVISKLDGITSGLVFNSPGITGSKTPKISIRGRSTIYANDDPLIVVDNFPYDGDINNINPNDVESVTILKDAAAASIWGVQAGNGVIVITTKKGRLNQPLKIQLNSNLTISDKPNLFYDRNYLDANNFIDLEKFLFAKGRYNADILQNNPSVNSSIYTPLSPVVVLLNQVSTSNGAFSQAQADQQIDKLRNNDVRNDLSKFFYQRIVNHQYSLNLRGGGPRNSYFVSAGYDKNEKIVVGNPYDRLTLNADNAFNPIPNLELTLGLNYVQSNIKTDNTLSQIAPLGPNGTVIYPYTQLADDQNNPLAIVRQYSSAFVQNAPSKGFLNWQFFPLKELQNGYNTGNTTLTDIRLNTGLKFTIIPGFSAAVKYQYERSMRTDRNIATLDSYATRSSINRYATVNTNGLVTVFNQPIGGVLRGAGLIQNSNRLRTQLSFDKVFNRNSITAIAGYEFSQVKADGNGYTLFGYDDDLATSKGVDPNTNYLLNPGRISIATIGEAPRSSGSINRFLNYFVNAAYTYNDKYTVSASGRIDASNYFGVNTNQKSVPLWSTGIRWAIDKEDFYKLTWLPQLKIRASYGFQGNLDKTLTAVTTFRYLTSAKYTNANYASISNYGNPDLRWEKTRMINVGIDFGLLRDILTGSLEYYTKKGIDLIGFTTLAPTSGLTDLKGNYAGTSGKGMDIQLNSKNIDKALKWTTSCLFSWTTDKVTSYKGTNITPSGLAGSALNISPVVGKPVFGVYALKSAGLDPQTGDPRGYDQSGNISKDYSAFINPLTLDQLIFKGNARPVFYGGINNRFTYKQFSLSVNVSYKLGYYFIRSGLNYDVLFRSGLGNDEYYKRWQKPGDEAITNVPSLVYPANSNRETFYTKSEALVERGDHIRLQDVSLSYDFDKRNLRYLSVNHIQIYLYANNLGLLWTANKERLDPDYPTGGIPNPKMWSLGVKVGL</sequence>
<evidence type="ECO:0000256" key="5">
    <source>
        <dbReference type="ARBA" id="ARBA00023136"/>
    </source>
</evidence>
<dbReference type="Pfam" id="PF13715">
    <property type="entry name" value="CarbopepD_reg_2"/>
    <property type="match status" value="1"/>
</dbReference>
<accession>A0AAJ5W783</accession>
<keyword evidence="8" id="KW-1133">Transmembrane helix</keyword>
<dbReference type="SUPFAM" id="SSF49464">
    <property type="entry name" value="Carboxypeptidase regulatory domain-like"/>
    <property type="match status" value="1"/>
</dbReference>
<feature type="transmembrane region" description="Helical" evidence="8">
    <location>
        <begin position="12"/>
        <end position="35"/>
    </location>
</feature>
<evidence type="ECO:0000313" key="10">
    <source>
        <dbReference type="EMBL" id="WEK18403.1"/>
    </source>
</evidence>
<dbReference type="PROSITE" id="PS52016">
    <property type="entry name" value="TONB_DEPENDENT_REC_3"/>
    <property type="match status" value="1"/>
</dbReference>
<evidence type="ECO:0000256" key="3">
    <source>
        <dbReference type="ARBA" id="ARBA00022452"/>
    </source>
</evidence>
<dbReference type="Gene3D" id="2.60.40.1120">
    <property type="entry name" value="Carboxypeptidase-like, regulatory domain"/>
    <property type="match status" value="1"/>
</dbReference>
<dbReference type="NCBIfam" id="TIGR04056">
    <property type="entry name" value="OMP_RagA_SusC"/>
    <property type="match status" value="1"/>
</dbReference>
<evidence type="ECO:0000313" key="11">
    <source>
        <dbReference type="Proteomes" id="UP001214530"/>
    </source>
</evidence>
<evidence type="ECO:0000256" key="2">
    <source>
        <dbReference type="ARBA" id="ARBA00022448"/>
    </source>
</evidence>
<comment type="similarity">
    <text evidence="7">Belongs to the TonB-dependent receptor family.</text>
</comment>
<dbReference type="GO" id="GO:0009279">
    <property type="term" value="C:cell outer membrane"/>
    <property type="evidence" value="ECO:0007669"/>
    <property type="project" value="UniProtKB-SubCell"/>
</dbReference>
<dbReference type="AlphaFoldDB" id="A0AAJ5W783"/>